<evidence type="ECO:0000256" key="1">
    <source>
        <dbReference type="ARBA" id="ARBA00009649"/>
    </source>
</evidence>
<dbReference type="Gene3D" id="3.40.250.10">
    <property type="entry name" value="Rhodanese-like domain"/>
    <property type="match status" value="1"/>
</dbReference>
<evidence type="ECO:0000256" key="2">
    <source>
        <dbReference type="ARBA" id="ARBA00013064"/>
    </source>
</evidence>
<evidence type="ECO:0000313" key="7">
    <source>
        <dbReference type="EMBL" id="KAK0723311.1"/>
    </source>
</evidence>
<dbReference type="InterPro" id="IPR029021">
    <property type="entry name" value="Prot-tyrosine_phosphatase-like"/>
</dbReference>
<dbReference type="InterPro" id="IPR001763">
    <property type="entry name" value="Rhodanese-like_dom"/>
</dbReference>
<dbReference type="GeneID" id="85317296"/>
<feature type="region of interest" description="Disordered" evidence="3">
    <location>
        <begin position="193"/>
        <end position="296"/>
    </location>
</feature>
<dbReference type="SMART" id="SM00194">
    <property type="entry name" value="PTPc"/>
    <property type="match status" value="1"/>
</dbReference>
<feature type="compositionally biased region" description="Polar residues" evidence="3">
    <location>
        <begin position="34"/>
        <end position="51"/>
    </location>
</feature>
<dbReference type="InterPro" id="IPR016130">
    <property type="entry name" value="Tyr_Pase_AS"/>
</dbReference>
<dbReference type="Pfam" id="PF00581">
    <property type="entry name" value="Rhodanese"/>
    <property type="match status" value="1"/>
</dbReference>
<feature type="compositionally biased region" description="Polar residues" evidence="3">
    <location>
        <begin position="245"/>
        <end position="284"/>
    </location>
</feature>
<dbReference type="SMART" id="SM00404">
    <property type="entry name" value="PTPc_motif"/>
    <property type="match status" value="1"/>
</dbReference>
<feature type="domain" description="Tyrosine-protein phosphatase" evidence="4">
    <location>
        <begin position="563"/>
        <end position="1024"/>
    </location>
</feature>
<feature type="compositionally biased region" description="Polar residues" evidence="3">
    <location>
        <begin position="109"/>
        <end position="118"/>
    </location>
</feature>
<feature type="region of interest" description="Disordered" evidence="3">
    <location>
        <begin position="690"/>
        <end position="737"/>
    </location>
</feature>
<evidence type="ECO:0000313" key="8">
    <source>
        <dbReference type="Proteomes" id="UP001172101"/>
    </source>
</evidence>
<dbReference type="Gene3D" id="3.90.190.10">
    <property type="entry name" value="Protein tyrosine phosphatase superfamily"/>
    <property type="match status" value="1"/>
</dbReference>
<dbReference type="Proteomes" id="UP001172101">
    <property type="component" value="Unassembled WGS sequence"/>
</dbReference>
<dbReference type="AlphaFoldDB" id="A0AA40AWI5"/>
<gene>
    <name evidence="7" type="ORF">B0T26DRAFT_258198</name>
</gene>
<dbReference type="EC" id="3.1.3.48" evidence="2"/>
<feature type="region of interest" description="Disordered" evidence="3">
    <location>
        <begin position="1"/>
        <end position="132"/>
    </location>
</feature>
<dbReference type="InterPro" id="IPR050348">
    <property type="entry name" value="Protein-Tyr_Phosphatase"/>
</dbReference>
<comment type="similarity">
    <text evidence="1">Belongs to the protein-tyrosine phosphatase family. Non-receptor class subfamily.</text>
</comment>
<dbReference type="EMBL" id="JAUIRO010000003">
    <property type="protein sequence ID" value="KAK0723311.1"/>
    <property type="molecule type" value="Genomic_DNA"/>
</dbReference>
<dbReference type="SUPFAM" id="SSF52821">
    <property type="entry name" value="Rhodanese/Cell cycle control phosphatase"/>
    <property type="match status" value="1"/>
</dbReference>
<dbReference type="PANTHER" id="PTHR19134">
    <property type="entry name" value="RECEPTOR-TYPE TYROSINE-PROTEIN PHOSPHATASE"/>
    <property type="match status" value="1"/>
</dbReference>
<protein>
    <recommendedName>
        <fullName evidence="2">protein-tyrosine-phosphatase</fullName>
        <ecNumber evidence="2">3.1.3.48</ecNumber>
    </recommendedName>
</protein>
<feature type="compositionally biased region" description="Basic and acidic residues" evidence="3">
    <location>
        <begin position="206"/>
        <end position="223"/>
    </location>
</feature>
<reference evidence="7" key="1">
    <citation type="submission" date="2023-06" db="EMBL/GenBank/DDBJ databases">
        <title>Genome-scale phylogeny and comparative genomics of the fungal order Sordariales.</title>
        <authorList>
            <consortium name="Lawrence Berkeley National Laboratory"/>
            <person name="Hensen N."/>
            <person name="Bonometti L."/>
            <person name="Westerberg I."/>
            <person name="Brannstrom I.O."/>
            <person name="Guillou S."/>
            <person name="Cros-Aarteil S."/>
            <person name="Calhoun S."/>
            <person name="Haridas S."/>
            <person name="Kuo A."/>
            <person name="Mondo S."/>
            <person name="Pangilinan J."/>
            <person name="Riley R."/>
            <person name="LaButti K."/>
            <person name="Andreopoulos B."/>
            <person name="Lipzen A."/>
            <person name="Chen C."/>
            <person name="Yanf M."/>
            <person name="Daum C."/>
            <person name="Ng V."/>
            <person name="Clum A."/>
            <person name="Steindorff A."/>
            <person name="Ohm R."/>
            <person name="Martin F."/>
            <person name="Silar P."/>
            <person name="Natvig D."/>
            <person name="Lalanne C."/>
            <person name="Gautier V."/>
            <person name="Ament-velasquez S.L."/>
            <person name="Kruys A."/>
            <person name="Hutchinson M.I."/>
            <person name="Powell A.J."/>
            <person name="Barry K."/>
            <person name="Miller A.N."/>
            <person name="Grigoriev I.V."/>
            <person name="Debuchy R."/>
            <person name="Gladieux P."/>
            <person name="Thoren M.H."/>
            <person name="Johannesson H."/>
        </authorList>
    </citation>
    <scope>NUCLEOTIDE SEQUENCE</scope>
    <source>
        <strain evidence="7">SMH2392-1A</strain>
    </source>
</reference>
<dbReference type="InterPro" id="IPR000242">
    <property type="entry name" value="PTP_cat"/>
</dbReference>
<name>A0AA40AWI5_9PEZI</name>
<feature type="compositionally biased region" description="Polar residues" evidence="3">
    <location>
        <begin position="844"/>
        <end position="853"/>
    </location>
</feature>
<evidence type="ECO:0000259" key="6">
    <source>
        <dbReference type="PROSITE" id="PS50206"/>
    </source>
</evidence>
<feature type="compositionally biased region" description="Polar residues" evidence="3">
    <location>
        <begin position="717"/>
        <end position="727"/>
    </location>
</feature>
<dbReference type="PRINTS" id="PR00700">
    <property type="entry name" value="PRTYPHPHTASE"/>
</dbReference>
<evidence type="ECO:0000256" key="3">
    <source>
        <dbReference type="SAM" id="MobiDB-lite"/>
    </source>
</evidence>
<proteinExistence type="inferred from homology"/>
<feature type="region of interest" description="Disordered" evidence="3">
    <location>
        <begin position="803"/>
        <end position="860"/>
    </location>
</feature>
<dbReference type="GO" id="GO:0004725">
    <property type="term" value="F:protein tyrosine phosphatase activity"/>
    <property type="evidence" value="ECO:0007669"/>
    <property type="project" value="UniProtKB-EC"/>
</dbReference>
<dbReference type="SMART" id="SM00450">
    <property type="entry name" value="RHOD"/>
    <property type="match status" value="1"/>
</dbReference>
<comment type="caution">
    <text evidence="7">The sequence shown here is derived from an EMBL/GenBank/DDBJ whole genome shotgun (WGS) entry which is preliminary data.</text>
</comment>
<dbReference type="RefSeq" id="XP_060299235.1">
    <property type="nucleotide sequence ID" value="XM_060434026.1"/>
</dbReference>
<feature type="domain" description="Rhodanese" evidence="6">
    <location>
        <begin position="309"/>
        <end position="425"/>
    </location>
</feature>
<keyword evidence="8" id="KW-1185">Reference proteome</keyword>
<dbReference type="InterPro" id="IPR036873">
    <property type="entry name" value="Rhodanese-like_dom_sf"/>
</dbReference>
<evidence type="ECO:0000259" key="5">
    <source>
        <dbReference type="PROSITE" id="PS50056"/>
    </source>
</evidence>
<dbReference type="CDD" id="cd01446">
    <property type="entry name" value="DSP_MapKP"/>
    <property type="match status" value="1"/>
</dbReference>
<sequence>MPPEHRPNDRITSYIMKTSSRPLPVSTHAIAAHSRSNSQSLFPPKSTSTPIASPPHAPYSVGQPYPPMVSPSAPWSAAQAGRPPSPNYFGLAVESGPDPRDSSLLPRENWSSPTSSVKSFAAALPKQTPLDANPDFEAFRRQVDSNRGIAGFSLSTSSLTNVATQSLLAATPYGLQRPFPAIWQTHRNDSGSFFPQAPGFVGGPPKTRDFSGRKSNVDLESPKDSAYGSRGSKRNSEASVDPLSFLNSGISESPSQLDSPFQSSPKIDTRPTNQNGQHDTSSSAPPKPEGGGTAMLSPTKLRDLIESSTGADILILDVRVSPQFTQSRIKGALNLCIPTTLLKRATFNLQKLQQTFQTDQDQERFASWRNASNLVVYDGFSSEKRDAISGMNMVKKFTDAGYTGTTNLLRGGFNAFAAAYPDLVDRTSGRSYPSLSLGASSASNGPRSSIPPIIGGVLLPNSNNNPNPFFSNIRQNQDLLDGVGQMDIGVPAGLDEDRLPRWLRDATTISDHGKKVSDKFLRIELTEQSRMKEAYSAFIPVQAGEAARENTKVQLSGIEKGGKNRYKDILPFEHARVRLQGRTEGECDYVNASYIQANRSHKRYIASQGPLPATFDDFWSVIWDQDVRVIVMLTAESEGGQLKCHQYWKGKDFGPIRLRVLSEKKVSLDIDKRQPSSQTILDFTRHASVSGAPPAESVQESPAPSHSKVEGARRRANTTTTLDSSATAPPKAGLGPQLAGAGEAPYVIIRKFALSHAAHPFSTIREITQLHYPSWPDFGAPAQPSHLLALVELANVMQRAAPPVDGSRLNGLPSVPRRGGSFDEASSPMNERDRAWRNMEGSKGSDSFSSTNLLDAPESRDQARPMLVHCSAGCGRTGAFCTVDSVIDMLKRQRLRAAKQEQARKRNDDRESLLSQQTSEGARAKRQALDRDMDGDILMSERGEEVDLLTTSQQPAAYFSMGDTAHPASETGRYSDDIRIDTSWFDDDSVDLIARTVEEFRGQRLSMVQSLRQFVLCYETVLEWIRRIKDRSGNQGGRGRGRSGSGSLAM</sequence>
<feature type="compositionally biased region" description="Basic and acidic residues" evidence="3">
    <location>
        <begin position="898"/>
        <end position="912"/>
    </location>
</feature>
<dbReference type="FunFam" id="3.40.250.10:FF:000051">
    <property type="entry name" value="Protein tyrosine phosphatase (Pyp1), putative"/>
    <property type="match status" value="1"/>
</dbReference>
<dbReference type="InterPro" id="IPR000387">
    <property type="entry name" value="Tyr_Pase_dom"/>
</dbReference>
<accession>A0AA40AWI5</accession>
<feature type="domain" description="Tyrosine specific protein phosphatases" evidence="5">
    <location>
        <begin position="851"/>
        <end position="886"/>
    </location>
</feature>
<organism evidence="7 8">
    <name type="scientific">Lasiosphaeria miniovina</name>
    <dbReference type="NCBI Taxonomy" id="1954250"/>
    <lineage>
        <taxon>Eukaryota</taxon>
        <taxon>Fungi</taxon>
        <taxon>Dikarya</taxon>
        <taxon>Ascomycota</taxon>
        <taxon>Pezizomycotina</taxon>
        <taxon>Sordariomycetes</taxon>
        <taxon>Sordariomycetidae</taxon>
        <taxon>Sordariales</taxon>
        <taxon>Lasiosphaeriaceae</taxon>
        <taxon>Lasiosphaeria</taxon>
    </lineage>
</organism>
<evidence type="ECO:0000259" key="4">
    <source>
        <dbReference type="PROSITE" id="PS50055"/>
    </source>
</evidence>
<dbReference type="PANTHER" id="PTHR19134:SF561">
    <property type="entry name" value="PROTEIN TYROSINE PHOSPHATASE 36E, ISOFORM A"/>
    <property type="match status" value="1"/>
</dbReference>
<feature type="region of interest" description="Disordered" evidence="3">
    <location>
        <begin position="898"/>
        <end position="933"/>
    </location>
</feature>
<dbReference type="PROSITE" id="PS50206">
    <property type="entry name" value="RHODANESE_3"/>
    <property type="match status" value="1"/>
</dbReference>
<dbReference type="SUPFAM" id="SSF52799">
    <property type="entry name" value="(Phosphotyrosine protein) phosphatases II"/>
    <property type="match status" value="1"/>
</dbReference>
<dbReference type="PROSITE" id="PS50055">
    <property type="entry name" value="TYR_PHOSPHATASE_PTP"/>
    <property type="match status" value="1"/>
</dbReference>
<dbReference type="PROSITE" id="PS00383">
    <property type="entry name" value="TYR_PHOSPHATASE_1"/>
    <property type="match status" value="1"/>
</dbReference>
<dbReference type="Pfam" id="PF00102">
    <property type="entry name" value="Y_phosphatase"/>
    <property type="match status" value="3"/>
</dbReference>
<dbReference type="InterPro" id="IPR003595">
    <property type="entry name" value="Tyr_Pase_cat"/>
</dbReference>
<dbReference type="PROSITE" id="PS50056">
    <property type="entry name" value="TYR_PHOSPHATASE_2"/>
    <property type="match status" value="1"/>
</dbReference>